<evidence type="ECO:0000313" key="21">
    <source>
        <dbReference type="EMBL" id="OAX41010.1"/>
    </source>
</evidence>
<keyword evidence="9 19" id="KW-0732">Signal</keyword>
<evidence type="ECO:0000256" key="15">
    <source>
        <dbReference type="ARBA" id="ARBA00023136"/>
    </source>
</evidence>
<keyword evidence="10" id="KW-0653">Protein transport</keyword>
<organism evidence="21 22">
    <name type="scientific">Rhizopogon vinicolor AM-OR11-026</name>
    <dbReference type="NCBI Taxonomy" id="1314800"/>
    <lineage>
        <taxon>Eukaryota</taxon>
        <taxon>Fungi</taxon>
        <taxon>Dikarya</taxon>
        <taxon>Basidiomycota</taxon>
        <taxon>Agaricomycotina</taxon>
        <taxon>Agaricomycetes</taxon>
        <taxon>Agaricomycetidae</taxon>
        <taxon>Boletales</taxon>
        <taxon>Suillineae</taxon>
        <taxon>Rhizopogonaceae</taxon>
        <taxon>Rhizopogon</taxon>
    </lineage>
</organism>
<dbReference type="GO" id="GO:0007034">
    <property type="term" value="P:vacuolar transport"/>
    <property type="evidence" value="ECO:0007669"/>
    <property type="project" value="TreeGrafter"/>
</dbReference>
<keyword evidence="12" id="KW-0072">Autophagy</keyword>
<dbReference type="Pfam" id="PF09451">
    <property type="entry name" value="ATG27"/>
    <property type="match status" value="1"/>
</dbReference>
<evidence type="ECO:0000256" key="5">
    <source>
        <dbReference type="ARBA" id="ARBA00005363"/>
    </source>
</evidence>
<dbReference type="AlphaFoldDB" id="A0A1B7N850"/>
<keyword evidence="7" id="KW-0813">Transport</keyword>
<keyword evidence="13" id="KW-0333">Golgi apparatus</keyword>
<evidence type="ECO:0000256" key="2">
    <source>
        <dbReference type="ARBA" id="ARBA00004358"/>
    </source>
</evidence>
<keyword evidence="11 18" id="KW-1133">Transmembrane helix</keyword>
<comment type="subcellular location">
    <subcellularLocation>
        <location evidence="2">Cytoplasmic vesicle membrane</location>
        <topology evidence="2">Single-pass type I membrane protein</topology>
    </subcellularLocation>
    <subcellularLocation>
        <location evidence="4">Golgi apparatus membrane</location>
        <topology evidence="4">Single-pass type I membrane protein</topology>
    </subcellularLocation>
    <subcellularLocation>
        <location evidence="1">Mitochondrion membrane</location>
        <topology evidence="1">Single-pass membrane protein</topology>
    </subcellularLocation>
    <subcellularLocation>
        <location evidence="3">Preautophagosomal structure membrane</location>
        <topology evidence="3">Single-pass type I membrane protein</topology>
    </subcellularLocation>
</comment>
<evidence type="ECO:0000256" key="7">
    <source>
        <dbReference type="ARBA" id="ARBA00022448"/>
    </source>
</evidence>
<name>A0A1B7N850_9AGAM</name>
<feature type="chain" id="PRO_5008597862" description="Autophagy-related protein 27" evidence="19">
    <location>
        <begin position="25"/>
        <end position="311"/>
    </location>
</feature>
<dbReference type="GO" id="GO:0005770">
    <property type="term" value="C:late endosome"/>
    <property type="evidence" value="ECO:0007669"/>
    <property type="project" value="TreeGrafter"/>
</dbReference>
<evidence type="ECO:0000256" key="19">
    <source>
        <dbReference type="SAM" id="SignalP"/>
    </source>
</evidence>
<dbReference type="InParanoid" id="A0A1B7N850"/>
<gene>
    <name evidence="21" type="ORF">K503DRAFT_854964</name>
</gene>
<evidence type="ECO:0000256" key="8">
    <source>
        <dbReference type="ARBA" id="ARBA00022692"/>
    </source>
</evidence>
<dbReference type="PANTHER" id="PTHR15071">
    <property type="entry name" value="MANNOSE-6-PHOSPHATE RECEPTOR FAMILY MEMBER"/>
    <property type="match status" value="1"/>
</dbReference>
<proteinExistence type="inferred from homology"/>
<evidence type="ECO:0000256" key="17">
    <source>
        <dbReference type="ARBA" id="ARBA00023329"/>
    </source>
</evidence>
<dbReference type="Proteomes" id="UP000092154">
    <property type="component" value="Unassembled WGS sequence"/>
</dbReference>
<sequence>MRFASGLSALLWVTFLGLGLSVLAADKACTLHHGGKYYDLNPLKASKDYEFETSGGHPFYLNVCRRVTTDPWSPDLPDGVDIAGLVRKDHHDFAIGLVNTTLEMRDTGLMLHLSNGSPCPAEDNLYGSSAIRFLCDTSVYGSGKPVVISQWPEDDEQACQYTLEWRTHFACPTGESGLMSGIVVSSVITLMILFMIFIVASTLYNRFVLRKRGFDQLTKLSKDHLLELMNFCMDLCSSLVDNIRSTSYTWAGSGPRNMNTASHHWSSRDEERAMMAADPLEDYTAHDRELQDTHVWRGDAAERQDSASMQL</sequence>
<evidence type="ECO:0000256" key="12">
    <source>
        <dbReference type="ARBA" id="ARBA00023006"/>
    </source>
</evidence>
<dbReference type="Gene3D" id="2.70.130.10">
    <property type="entry name" value="Mannose-6-phosphate receptor binding domain"/>
    <property type="match status" value="1"/>
</dbReference>
<evidence type="ECO:0000256" key="9">
    <source>
        <dbReference type="ARBA" id="ARBA00022729"/>
    </source>
</evidence>
<evidence type="ECO:0000259" key="20">
    <source>
        <dbReference type="PROSITE" id="PS51914"/>
    </source>
</evidence>
<feature type="signal peptide" evidence="19">
    <location>
        <begin position="1"/>
        <end position="24"/>
    </location>
</feature>
<dbReference type="FunCoup" id="A0A1B7N850">
    <property type="interactions" value="66"/>
</dbReference>
<dbReference type="InterPro" id="IPR044865">
    <property type="entry name" value="MRH_dom"/>
</dbReference>
<dbReference type="GO" id="GO:0010008">
    <property type="term" value="C:endosome membrane"/>
    <property type="evidence" value="ECO:0007669"/>
    <property type="project" value="UniProtKB-SubCell"/>
</dbReference>
<dbReference type="InterPro" id="IPR018939">
    <property type="entry name" value="Autophagy-rel_prot_27"/>
</dbReference>
<evidence type="ECO:0000256" key="18">
    <source>
        <dbReference type="SAM" id="Phobius"/>
    </source>
</evidence>
<keyword evidence="17" id="KW-0968">Cytoplasmic vesicle</keyword>
<evidence type="ECO:0000313" key="22">
    <source>
        <dbReference type="Proteomes" id="UP000092154"/>
    </source>
</evidence>
<dbReference type="STRING" id="1314800.A0A1B7N850"/>
<keyword evidence="22" id="KW-1185">Reference proteome</keyword>
<keyword evidence="8 18" id="KW-0812">Transmembrane</keyword>
<feature type="domain" description="MRH" evidence="20">
    <location>
        <begin position="27"/>
        <end position="173"/>
    </location>
</feature>
<feature type="transmembrane region" description="Helical" evidence="18">
    <location>
        <begin position="178"/>
        <end position="204"/>
    </location>
</feature>
<protein>
    <recommendedName>
        <fullName evidence="6">Autophagy-related protein 27</fullName>
    </recommendedName>
</protein>
<evidence type="ECO:0000256" key="11">
    <source>
        <dbReference type="ARBA" id="ARBA00022989"/>
    </source>
</evidence>
<dbReference type="OrthoDB" id="4504960at2759"/>
<evidence type="ECO:0000256" key="4">
    <source>
        <dbReference type="ARBA" id="ARBA00004614"/>
    </source>
</evidence>
<dbReference type="PANTHER" id="PTHR15071:SF0">
    <property type="entry name" value="MANNOSE 6-PHOSPHATE RECEPTOR-LIKE PROTEIN 1"/>
    <property type="match status" value="1"/>
</dbReference>
<comment type="similarity">
    <text evidence="5">Belongs to the ATG27 family.</text>
</comment>
<keyword evidence="16" id="KW-1015">Disulfide bond</keyword>
<dbReference type="EMBL" id="KV448193">
    <property type="protein sequence ID" value="OAX41010.1"/>
    <property type="molecule type" value="Genomic_DNA"/>
</dbReference>
<reference evidence="21 22" key="1">
    <citation type="submission" date="2016-06" db="EMBL/GenBank/DDBJ databases">
        <title>Comparative genomics of the ectomycorrhizal sister species Rhizopogon vinicolor and Rhizopogon vesiculosus (Basidiomycota: Boletales) reveals a divergence of the mating type B locus.</title>
        <authorList>
            <consortium name="DOE Joint Genome Institute"/>
            <person name="Mujic A.B."/>
            <person name="Kuo A."/>
            <person name="Tritt A."/>
            <person name="Lipzen A."/>
            <person name="Chen C."/>
            <person name="Johnson J."/>
            <person name="Sharma A."/>
            <person name="Barry K."/>
            <person name="Grigoriev I.V."/>
            <person name="Spatafora J.W."/>
        </authorList>
    </citation>
    <scope>NUCLEOTIDE SEQUENCE [LARGE SCALE GENOMIC DNA]</scope>
    <source>
        <strain evidence="21 22">AM-OR11-026</strain>
    </source>
</reference>
<evidence type="ECO:0000256" key="14">
    <source>
        <dbReference type="ARBA" id="ARBA00023128"/>
    </source>
</evidence>
<evidence type="ECO:0000256" key="1">
    <source>
        <dbReference type="ARBA" id="ARBA00004304"/>
    </source>
</evidence>
<dbReference type="SUPFAM" id="SSF50911">
    <property type="entry name" value="Mannose 6-phosphate receptor domain"/>
    <property type="match status" value="1"/>
</dbReference>
<dbReference type="GO" id="GO:0000139">
    <property type="term" value="C:Golgi membrane"/>
    <property type="evidence" value="ECO:0007669"/>
    <property type="project" value="UniProtKB-SubCell"/>
</dbReference>
<accession>A0A1B7N850</accession>
<dbReference type="InterPro" id="IPR009011">
    <property type="entry name" value="Man6P_isomerase_rcpt-bd_dom_sf"/>
</dbReference>
<evidence type="ECO:0000256" key="3">
    <source>
        <dbReference type="ARBA" id="ARBA00004472"/>
    </source>
</evidence>
<evidence type="ECO:0000256" key="13">
    <source>
        <dbReference type="ARBA" id="ARBA00023034"/>
    </source>
</evidence>
<keyword evidence="14" id="KW-0496">Mitochondrion</keyword>
<evidence type="ECO:0000256" key="6">
    <source>
        <dbReference type="ARBA" id="ARBA00013776"/>
    </source>
</evidence>
<keyword evidence="15 18" id="KW-0472">Membrane</keyword>
<evidence type="ECO:0000256" key="10">
    <source>
        <dbReference type="ARBA" id="ARBA00022927"/>
    </source>
</evidence>
<evidence type="ECO:0000256" key="16">
    <source>
        <dbReference type="ARBA" id="ARBA00023157"/>
    </source>
</evidence>
<keyword evidence="21" id="KW-0675">Receptor</keyword>
<dbReference type="PROSITE" id="PS51914">
    <property type="entry name" value="MRH"/>
    <property type="match status" value="1"/>
</dbReference>